<keyword evidence="7 8" id="KW-0472">Membrane</keyword>
<feature type="transmembrane region" description="Helical" evidence="8">
    <location>
        <begin position="385"/>
        <end position="408"/>
    </location>
</feature>
<dbReference type="InterPro" id="IPR000515">
    <property type="entry name" value="MetI-like"/>
</dbReference>
<evidence type="ECO:0000256" key="5">
    <source>
        <dbReference type="ARBA" id="ARBA00022692"/>
    </source>
</evidence>
<evidence type="ECO:0000313" key="11">
    <source>
        <dbReference type="Proteomes" id="UP001365405"/>
    </source>
</evidence>
<dbReference type="PROSITE" id="PS50928">
    <property type="entry name" value="ABC_TM1"/>
    <property type="match status" value="1"/>
</dbReference>
<name>A0ABU9CNM4_9BURK</name>
<dbReference type="InterPro" id="IPR035906">
    <property type="entry name" value="MetI-like_sf"/>
</dbReference>
<evidence type="ECO:0000256" key="1">
    <source>
        <dbReference type="ARBA" id="ARBA00004651"/>
    </source>
</evidence>
<keyword evidence="3 8" id="KW-0813">Transport</keyword>
<reference evidence="10 11" key="1">
    <citation type="submission" date="2024-04" db="EMBL/GenBank/DDBJ databases">
        <title>Novel species of the genus Ideonella isolated from streams.</title>
        <authorList>
            <person name="Lu H."/>
        </authorList>
    </citation>
    <scope>NUCLEOTIDE SEQUENCE [LARGE SCALE GENOMIC DNA]</scope>
    <source>
        <strain evidence="10 11">DXS22W</strain>
    </source>
</reference>
<sequence length="419" mass="45502">MSTAALPAIGSPALRQSLHRAETRRRTVAVLLTLPLLVFLLVTLLVPIGALLMRAVENPEVAAALPRTGEALSGWDRHGTPPAPAFAAVAADLAAIDDGAQAGGLARRLNTEASGARSLVMSTYRAVRDKDAWPATLPAADVQQRMLALDERWGQAKYWQAIAKNASRWTPDYLLTSIDLKRQPEGGIARVEPEQRVFGRILLRTFEISLTVTLWCLLLAYPLAYWLSTLKARQANLLMILVLVPFWTSILVRVAAWIVLLQREGLVNKSLMALSVIQEPLALLFNRTGVVIAMVHILLPFMILPLYSVMKSVPPTYLRAAVSLGSAPLAAFFRVYVPQTYAGIGAGALLVFILAIGYYVTPALLGGADDQMLSYYIAQYTNVDINWGMACALGAVLLAATLALYGIYRKLAKAELSLG</sequence>
<proteinExistence type="inferred from homology"/>
<comment type="subcellular location">
    <subcellularLocation>
        <location evidence="1 8">Cell membrane</location>
        <topology evidence="1 8">Multi-pass membrane protein</topology>
    </subcellularLocation>
</comment>
<dbReference type="CDD" id="cd06261">
    <property type="entry name" value="TM_PBP2"/>
    <property type="match status" value="1"/>
</dbReference>
<keyword evidence="11" id="KW-1185">Reference proteome</keyword>
<gene>
    <name evidence="10" type="ORF">AACH10_18215</name>
</gene>
<protein>
    <submittedName>
        <fullName evidence="10">ABC transporter permease</fullName>
    </submittedName>
</protein>
<dbReference type="EMBL" id="JBBUTH010000009">
    <property type="protein sequence ID" value="MEK8052192.1"/>
    <property type="molecule type" value="Genomic_DNA"/>
</dbReference>
<feature type="transmembrane region" description="Helical" evidence="8">
    <location>
        <begin position="344"/>
        <end position="365"/>
    </location>
</feature>
<feature type="transmembrane region" description="Helical" evidence="8">
    <location>
        <begin position="31"/>
        <end position="52"/>
    </location>
</feature>
<keyword evidence="4" id="KW-1003">Cell membrane</keyword>
<comment type="similarity">
    <text evidence="2">Belongs to the binding-protein-dependent transport system permease family. CysTW subfamily.</text>
</comment>
<evidence type="ECO:0000313" key="10">
    <source>
        <dbReference type="EMBL" id="MEK8052192.1"/>
    </source>
</evidence>
<feature type="transmembrane region" description="Helical" evidence="8">
    <location>
        <begin position="281"/>
        <end position="304"/>
    </location>
</feature>
<feature type="transmembrane region" description="Helical" evidence="8">
    <location>
        <begin position="237"/>
        <end position="260"/>
    </location>
</feature>
<dbReference type="Proteomes" id="UP001365405">
    <property type="component" value="Unassembled WGS sequence"/>
</dbReference>
<evidence type="ECO:0000256" key="4">
    <source>
        <dbReference type="ARBA" id="ARBA00022475"/>
    </source>
</evidence>
<evidence type="ECO:0000256" key="8">
    <source>
        <dbReference type="RuleBase" id="RU363032"/>
    </source>
</evidence>
<feature type="domain" description="ABC transmembrane type-1" evidence="9">
    <location>
        <begin position="202"/>
        <end position="408"/>
    </location>
</feature>
<evidence type="ECO:0000256" key="2">
    <source>
        <dbReference type="ARBA" id="ARBA00007069"/>
    </source>
</evidence>
<accession>A0ABU9CNM4</accession>
<evidence type="ECO:0000259" key="9">
    <source>
        <dbReference type="PROSITE" id="PS50928"/>
    </source>
</evidence>
<dbReference type="SUPFAM" id="SSF161098">
    <property type="entry name" value="MetI-like"/>
    <property type="match status" value="1"/>
</dbReference>
<comment type="caution">
    <text evidence="10">The sequence shown here is derived from an EMBL/GenBank/DDBJ whole genome shotgun (WGS) entry which is preliminary data.</text>
</comment>
<dbReference type="Pfam" id="PF00528">
    <property type="entry name" value="BPD_transp_1"/>
    <property type="match status" value="1"/>
</dbReference>
<evidence type="ECO:0000256" key="6">
    <source>
        <dbReference type="ARBA" id="ARBA00022989"/>
    </source>
</evidence>
<organism evidence="10 11">
    <name type="scientific">Pseudaquabacterium inlustre</name>
    <dbReference type="NCBI Taxonomy" id="2984192"/>
    <lineage>
        <taxon>Bacteria</taxon>
        <taxon>Pseudomonadati</taxon>
        <taxon>Pseudomonadota</taxon>
        <taxon>Betaproteobacteria</taxon>
        <taxon>Burkholderiales</taxon>
        <taxon>Sphaerotilaceae</taxon>
        <taxon>Pseudaquabacterium</taxon>
    </lineage>
</organism>
<dbReference type="PANTHER" id="PTHR42929:SF5">
    <property type="entry name" value="ABC TRANSPORTER PERMEASE PROTEIN"/>
    <property type="match status" value="1"/>
</dbReference>
<evidence type="ECO:0000256" key="7">
    <source>
        <dbReference type="ARBA" id="ARBA00023136"/>
    </source>
</evidence>
<dbReference type="Gene3D" id="1.10.3720.10">
    <property type="entry name" value="MetI-like"/>
    <property type="match status" value="1"/>
</dbReference>
<evidence type="ECO:0000256" key="3">
    <source>
        <dbReference type="ARBA" id="ARBA00022448"/>
    </source>
</evidence>
<dbReference type="PANTHER" id="PTHR42929">
    <property type="entry name" value="INNER MEMBRANE ABC TRANSPORTER PERMEASE PROTEIN YDCU-RELATED-RELATED"/>
    <property type="match status" value="1"/>
</dbReference>
<dbReference type="RefSeq" id="WP_341411909.1">
    <property type="nucleotide sequence ID" value="NZ_JBBUTH010000009.1"/>
</dbReference>
<keyword evidence="5 8" id="KW-0812">Transmembrane</keyword>
<keyword evidence="6 8" id="KW-1133">Transmembrane helix</keyword>
<feature type="transmembrane region" description="Helical" evidence="8">
    <location>
        <begin position="206"/>
        <end position="225"/>
    </location>
</feature>